<evidence type="ECO:0000313" key="1">
    <source>
        <dbReference type="EnsemblMetazoa" id="GPPI046234-PA"/>
    </source>
</evidence>
<protein>
    <submittedName>
        <fullName evidence="1">Uncharacterized protein</fullName>
    </submittedName>
</protein>
<dbReference type="AlphaFoldDB" id="A0A1B0C0X5"/>
<name>A0A1B0C0X5_9MUSC</name>
<accession>A0A1B0C0X5</accession>
<dbReference type="VEuPathDB" id="VectorBase:GPPI046234"/>
<reference evidence="1" key="2">
    <citation type="submission" date="2020-05" db="UniProtKB">
        <authorList>
            <consortium name="EnsemblMetazoa"/>
        </authorList>
    </citation>
    <scope>IDENTIFICATION</scope>
    <source>
        <strain evidence="1">IAEA</strain>
    </source>
</reference>
<sequence>MIRSISKTGERLDLIVSVSQHVSGLVIVSLFLVSLHKEFNFRQSDADASSPSWLLFLLLNKIHIIASCNQVLFLYNLPGLLILPPMLFQLQVLKDIKP</sequence>
<dbReference type="Proteomes" id="UP000092460">
    <property type="component" value="Unassembled WGS sequence"/>
</dbReference>
<dbReference type="EnsemblMetazoa" id="GPPI046234-RA">
    <property type="protein sequence ID" value="GPPI046234-PA"/>
    <property type="gene ID" value="GPPI046234"/>
</dbReference>
<keyword evidence="2" id="KW-1185">Reference proteome</keyword>
<evidence type="ECO:0000313" key="2">
    <source>
        <dbReference type="Proteomes" id="UP000092460"/>
    </source>
</evidence>
<proteinExistence type="predicted"/>
<reference evidence="2" key="1">
    <citation type="submission" date="2015-01" db="EMBL/GenBank/DDBJ databases">
        <authorList>
            <person name="Aksoy S."/>
            <person name="Warren W."/>
            <person name="Wilson R.K."/>
        </authorList>
    </citation>
    <scope>NUCLEOTIDE SEQUENCE [LARGE SCALE GENOMIC DNA]</scope>
    <source>
        <strain evidence="2">IAEA</strain>
    </source>
</reference>
<organism evidence="1 2">
    <name type="scientific">Glossina palpalis gambiensis</name>
    <dbReference type="NCBI Taxonomy" id="67801"/>
    <lineage>
        <taxon>Eukaryota</taxon>
        <taxon>Metazoa</taxon>
        <taxon>Ecdysozoa</taxon>
        <taxon>Arthropoda</taxon>
        <taxon>Hexapoda</taxon>
        <taxon>Insecta</taxon>
        <taxon>Pterygota</taxon>
        <taxon>Neoptera</taxon>
        <taxon>Endopterygota</taxon>
        <taxon>Diptera</taxon>
        <taxon>Brachycera</taxon>
        <taxon>Muscomorpha</taxon>
        <taxon>Hippoboscoidea</taxon>
        <taxon>Glossinidae</taxon>
        <taxon>Glossina</taxon>
    </lineage>
</organism>
<dbReference type="EMBL" id="JXJN01023791">
    <property type="status" value="NOT_ANNOTATED_CDS"/>
    <property type="molecule type" value="Genomic_DNA"/>
</dbReference>